<sequence>MTAPTPMTAPTSPTAPTPLTVSAAPTSSAAPAAVPQRLAAASAEPRPRFVDLCAAEWIKLRSLRSTTGVLTLSVLAVIAINANAVHSDFPYIDSPHPPVPGWPPYRYDALFHGLGFVPANLFMITTGSIGAITIFGEYSSGMIRTTFAAVPDRRSVVAAKVVVVTALMLVAGTAASAGSFFLTNAMLSSRHVGLSIGDPACLRAVVAYALIAPVSALIGLGLGALIRQATATVVALVGVLLLAPLLFQGDRYRWVKEIGNALPRDAMIRLTFNPHSNTSLGKYAATVTESWIVFGAWSLASVVLALVLVHRRDL</sequence>
<proteinExistence type="predicted"/>
<feature type="transmembrane region" description="Helical" evidence="2">
    <location>
        <begin position="202"/>
        <end position="222"/>
    </location>
</feature>
<keyword evidence="2" id="KW-0812">Transmembrane</keyword>
<dbReference type="EMBL" id="BAAANT010000008">
    <property type="protein sequence ID" value="GAA2138303.1"/>
    <property type="molecule type" value="Genomic_DNA"/>
</dbReference>
<name>A0ABN2Z858_9ACTN</name>
<keyword evidence="4" id="KW-1185">Reference proteome</keyword>
<feature type="region of interest" description="Disordered" evidence="1">
    <location>
        <begin position="1"/>
        <end position="26"/>
    </location>
</feature>
<evidence type="ECO:0000256" key="2">
    <source>
        <dbReference type="SAM" id="Phobius"/>
    </source>
</evidence>
<protein>
    <submittedName>
        <fullName evidence="3">ABC transporter permease subunit</fullName>
    </submittedName>
</protein>
<feature type="transmembrane region" description="Helical" evidence="2">
    <location>
        <begin position="229"/>
        <end position="247"/>
    </location>
</feature>
<evidence type="ECO:0000313" key="3">
    <source>
        <dbReference type="EMBL" id="GAA2138303.1"/>
    </source>
</evidence>
<feature type="transmembrane region" description="Helical" evidence="2">
    <location>
        <begin position="69"/>
        <end position="89"/>
    </location>
</feature>
<feature type="transmembrane region" description="Helical" evidence="2">
    <location>
        <begin position="157"/>
        <end position="182"/>
    </location>
</feature>
<organism evidence="3 4">
    <name type="scientific">Kitasatospora kazusensis</name>
    <dbReference type="NCBI Taxonomy" id="407974"/>
    <lineage>
        <taxon>Bacteria</taxon>
        <taxon>Bacillati</taxon>
        <taxon>Actinomycetota</taxon>
        <taxon>Actinomycetes</taxon>
        <taxon>Kitasatosporales</taxon>
        <taxon>Streptomycetaceae</taxon>
        <taxon>Kitasatospora</taxon>
    </lineage>
</organism>
<keyword evidence="2" id="KW-1133">Transmembrane helix</keyword>
<accession>A0ABN2Z858</accession>
<comment type="caution">
    <text evidence="3">The sequence shown here is derived from an EMBL/GenBank/DDBJ whole genome shotgun (WGS) entry which is preliminary data.</text>
</comment>
<feature type="transmembrane region" description="Helical" evidence="2">
    <location>
        <begin position="291"/>
        <end position="309"/>
    </location>
</feature>
<evidence type="ECO:0000313" key="4">
    <source>
        <dbReference type="Proteomes" id="UP001422759"/>
    </source>
</evidence>
<feature type="transmembrane region" description="Helical" evidence="2">
    <location>
        <begin position="109"/>
        <end position="136"/>
    </location>
</feature>
<reference evidence="3 4" key="1">
    <citation type="journal article" date="2019" name="Int. J. Syst. Evol. Microbiol.">
        <title>The Global Catalogue of Microorganisms (GCM) 10K type strain sequencing project: providing services to taxonomists for standard genome sequencing and annotation.</title>
        <authorList>
            <consortium name="The Broad Institute Genomics Platform"/>
            <consortium name="The Broad Institute Genome Sequencing Center for Infectious Disease"/>
            <person name="Wu L."/>
            <person name="Ma J."/>
        </authorList>
    </citation>
    <scope>NUCLEOTIDE SEQUENCE [LARGE SCALE GENOMIC DNA]</scope>
    <source>
        <strain evidence="3 4">JCM 14560</strain>
    </source>
</reference>
<keyword evidence="2" id="KW-0472">Membrane</keyword>
<gene>
    <name evidence="3" type="ORF">GCM10009760_19500</name>
</gene>
<dbReference type="RefSeq" id="WP_344462930.1">
    <property type="nucleotide sequence ID" value="NZ_BAAANT010000008.1"/>
</dbReference>
<evidence type="ECO:0000256" key="1">
    <source>
        <dbReference type="SAM" id="MobiDB-lite"/>
    </source>
</evidence>
<dbReference type="Proteomes" id="UP001422759">
    <property type="component" value="Unassembled WGS sequence"/>
</dbReference>